<evidence type="ECO:0000313" key="2">
    <source>
        <dbReference type="EMBL" id="CAD9612263.1"/>
    </source>
</evidence>
<proteinExistence type="predicted"/>
<organism evidence="2">
    <name type="scientific">Leptocylindrus danicus</name>
    <dbReference type="NCBI Taxonomy" id="163516"/>
    <lineage>
        <taxon>Eukaryota</taxon>
        <taxon>Sar</taxon>
        <taxon>Stramenopiles</taxon>
        <taxon>Ochrophyta</taxon>
        <taxon>Bacillariophyta</taxon>
        <taxon>Coscinodiscophyceae</taxon>
        <taxon>Chaetocerotophycidae</taxon>
        <taxon>Leptocylindrales</taxon>
        <taxon>Leptocylindraceae</taxon>
        <taxon>Leptocylindrus</taxon>
    </lineage>
</organism>
<name>A0A7S2PRH2_9STRA</name>
<protein>
    <submittedName>
        <fullName evidence="2">Uncharacterized protein</fullName>
    </submittedName>
</protein>
<reference evidence="2" key="1">
    <citation type="submission" date="2021-01" db="EMBL/GenBank/DDBJ databases">
        <authorList>
            <person name="Corre E."/>
            <person name="Pelletier E."/>
            <person name="Niang G."/>
            <person name="Scheremetjew M."/>
            <person name="Finn R."/>
            <person name="Kale V."/>
            <person name="Holt S."/>
            <person name="Cochrane G."/>
            <person name="Meng A."/>
            <person name="Brown T."/>
            <person name="Cohen L."/>
        </authorList>
    </citation>
    <scope>NUCLEOTIDE SEQUENCE</scope>
    <source>
        <strain evidence="2">B650</strain>
    </source>
</reference>
<sequence>MGKKGAQRKRMRAAKKLHKLNKAFGGVSITQTGGAAGAPTKVYARKQQKKTAKTMKLTAPKKKKEQRQIRKKICEEDIEFREEQAALMSRRRGGKLIVEESSTADTKKHTFQPAEATFNPSVETMLSHGMTASIQGIGQQKQWRDGDAGNGLTKTSENPLLAIAQKYRSGEGGINYIDTQESNNPFAALNENDDDNQPTHNRKSTFSFAPASFTFQSTAGPTPAFGGAIIDPDL</sequence>
<dbReference type="AlphaFoldDB" id="A0A7S2PRH2"/>
<evidence type="ECO:0000256" key="1">
    <source>
        <dbReference type="SAM" id="MobiDB-lite"/>
    </source>
</evidence>
<dbReference type="EMBL" id="HBGY01032576">
    <property type="protein sequence ID" value="CAD9612263.1"/>
    <property type="molecule type" value="Transcribed_RNA"/>
</dbReference>
<gene>
    <name evidence="2" type="ORF">LDAN0321_LOCUS20379</name>
</gene>
<accession>A0A7S2PRH2</accession>
<feature type="compositionally biased region" description="Basic residues" evidence="1">
    <location>
        <begin position="43"/>
        <end position="65"/>
    </location>
</feature>
<feature type="region of interest" description="Disordered" evidence="1">
    <location>
        <begin position="184"/>
        <end position="203"/>
    </location>
</feature>
<feature type="region of interest" description="Disordered" evidence="1">
    <location>
        <begin position="34"/>
        <end position="69"/>
    </location>
</feature>